<reference evidence="2" key="1">
    <citation type="journal article" date="2020" name="Nature">
        <title>Giant virus diversity and host interactions through global metagenomics.</title>
        <authorList>
            <person name="Schulz F."/>
            <person name="Roux S."/>
            <person name="Paez-Espino D."/>
            <person name="Jungbluth S."/>
            <person name="Walsh D.A."/>
            <person name="Denef V.J."/>
            <person name="McMahon K.D."/>
            <person name="Konstantinidis K.T."/>
            <person name="Eloe-Fadrosh E.A."/>
            <person name="Kyrpides N.C."/>
            <person name="Woyke T."/>
        </authorList>
    </citation>
    <scope>NUCLEOTIDE SEQUENCE</scope>
    <source>
        <strain evidence="2">GVMAG-S-1101171-111</strain>
    </source>
</reference>
<keyword evidence="1" id="KW-0472">Membrane</keyword>
<evidence type="ECO:0000313" key="2">
    <source>
        <dbReference type="EMBL" id="QHS82813.1"/>
    </source>
</evidence>
<dbReference type="Pfam" id="PF05721">
    <property type="entry name" value="PhyH"/>
    <property type="match status" value="1"/>
</dbReference>
<dbReference type="EMBL" id="MN740805">
    <property type="protein sequence ID" value="QHS82813.1"/>
    <property type="molecule type" value="Genomic_DNA"/>
</dbReference>
<dbReference type="AlphaFoldDB" id="A0A6C0ATK6"/>
<keyword evidence="1" id="KW-0812">Transmembrane</keyword>
<feature type="transmembrane region" description="Helical" evidence="1">
    <location>
        <begin position="7"/>
        <end position="27"/>
    </location>
</feature>
<accession>A0A6C0ATK6</accession>
<evidence type="ECO:0000256" key="1">
    <source>
        <dbReference type="SAM" id="Phobius"/>
    </source>
</evidence>
<dbReference type="InterPro" id="IPR008775">
    <property type="entry name" value="Phytyl_CoA_dOase-like"/>
</dbReference>
<proteinExistence type="predicted"/>
<dbReference type="SUPFAM" id="SSF51197">
    <property type="entry name" value="Clavaminate synthase-like"/>
    <property type="match status" value="1"/>
</dbReference>
<protein>
    <recommendedName>
        <fullName evidence="3">Phytanoyl-CoA dioxygenase</fullName>
    </recommendedName>
</protein>
<sequence>MTRTMKLVTIFLLFVMLLFTISFLTYYRTYSKPVNRYINQRNENPTLENNGYILRKKVFSEEDVNGLLNNCLSGDYATIKRQLLSSNKLKNLISTTLPEGYVIQDYIWIIQRSMVHTCHRDNNGDFFNEGQRNPSYTMLIYLEDMNKCLSVLPVSHKHKNSYFFNFTTPLTDILCERGDVILFNANLIHVGAFNDRDDNIRIQMKVSHRDDIKVLSYYQNFNKVLNQKNNVPELIRKAQRSLSCTFPGISNLTQSENIKSSRGSDNGAQVGWFQKIFSYLFYGKSDFYDLPNAF</sequence>
<name>A0A6C0ATK6_9ZZZZ</name>
<organism evidence="2">
    <name type="scientific">viral metagenome</name>
    <dbReference type="NCBI Taxonomy" id="1070528"/>
    <lineage>
        <taxon>unclassified sequences</taxon>
        <taxon>metagenomes</taxon>
        <taxon>organismal metagenomes</taxon>
    </lineage>
</organism>
<keyword evidence="1" id="KW-1133">Transmembrane helix</keyword>
<dbReference type="Gene3D" id="2.60.120.620">
    <property type="entry name" value="q2cbj1_9rhob like domain"/>
    <property type="match status" value="1"/>
</dbReference>
<evidence type="ECO:0008006" key="3">
    <source>
        <dbReference type="Google" id="ProtNLM"/>
    </source>
</evidence>